<evidence type="ECO:0000313" key="2">
    <source>
        <dbReference type="Proteomes" id="UP000243975"/>
    </source>
</evidence>
<accession>A0A103Y1J8</accession>
<dbReference type="AlphaFoldDB" id="A0A103Y1J8"/>
<proteinExistence type="predicted"/>
<dbReference type="InterPro" id="IPR036533">
    <property type="entry name" value="BAG_dom_sf"/>
</dbReference>
<dbReference type="SUPFAM" id="SSF63491">
    <property type="entry name" value="BAG domain"/>
    <property type="match status" value="1"/>
</dbReference>
<comment type="caution">
    <text evidence="1">The sequence shown here is derived from an EMBL/GenBank/DDBJ whole genome shotgun (WGS) entry which is preliminary data.</text>
</comment>
<name>A0A103Y1J8_CYNCS</name>
<dbReference type="Gene3D" id="1.20.58.120">
    <property type="entry name" value="BAG domain"/>
    <property type="match status" value="1"/>
</dbReference>
<keyword evidence="2" id="KW-1185">Reference proteome</keyword>
<dbReference type="Proteomes" id="UP000243975">
    <property type="component" value="Unassembled WGS sequence"/>
</dbReference>
<dbReference type="STRING" id="59895.A0A103Y1J8"/>
<dbReference type="GO" id="GO:0051087">
    <property type="term" value="F:protein-folding chaperone binding"/>
    <property type="evidence" value="ECO:0007669"/>
    <property type="project" value="InterPro"/>
</dbReference>
<feature type="non-terminal residue" evidence="1">
    <location>
        <position position="137"/>
    </location>
</feature>
<sequence length="137" mass="15449">MENPQSNKRRLVQMQLHAKILTAHRAFFDVAVEVDSLTDQVAEVQRTTLVELLRRQAVKLDAITAQGDTSAEKILQAIQGFAEPYWTKALSCRWLRRAGKKIKTLPPKAESSYSSVIVDDDGTKSRDLSHPLFISRT</sequence>
<reference evidence="1 2" key="1">
    <citation type="journal article" date="2016" name="Sci. Rep.">
        <title>The genome sequence of the outbreeding globe artichoke constructed de novo incorporating a phase-aware low-pass sequencing strategy of F1 progeny.</title>
        <authorList>
            <person name="Scaglione D."/>
            <person name="Reyes-Chin-Wo S."/>
            <person name="Acquadro A."/>
            <person name="Froenicke L."/>
            <person name="Portis E."/>
            <person name="Beitel C."/>
            <person name="Tirone M."/>
            <person name="Mauro R."/>
            <person name="Lo Monaco A."/>
            <person name="Mauromicale G."/>
            <person name="Faccioli P."/>
            <person name="Cattivelli L."/>
            <person name="Rieseberg L."/>
            <person name="Michelmore R."/>
            <person name="Lanteri S."/>
        </authorList>
    </citation>
    <scope>NUCLEOTIDE SEQUENCE [LARGE SCALE GENOMIC DNA]</scope>
    <source>
        <strain evidence="1">2C</strain>
    </source>
</reference>
<gene>
    <name evidence="1" type="ORF">Ccrd_020913</name>
</gene>
<protein>
    <submittedName>
        <fullName evidence="1">Uncharacterized protein</fullName>
    </submittedName>
</protein>
<dbReference type="EMBL" id="LEKV01003219">
    <property type="protein sequence ID" value="KVI00832.1"/>
    <property type="molecule type" value="Genomic_DNA"/>
</dbReference>
<organism evidence="1 2">
    <name type="scientific">Cynara cardunculus var. scolymus</name>
    <name type="common">Globe artichoke</name>
    <name type="synonym">Cynara scolymus</name>
    <dbReference type="NCBI Taxonomy" id="59895"/>
    <lineage>
        <taxon>Eukaryota</taxon>
        <taxon>Viridiplantae</taxon>
        <taxon>Streptophyta</taxon>
        <taxon>Embryophyta</taxon>
        <taxon>Tracheophyta</taxon>
        <taxon>Spermatophyta</taxon>
        <taxon>Magnoliopsida</taxon>
        <taxon>eudicotyledons</taxon>
        <taxon>Gunneridae</taxon>
        <taxon>Pentapetalae</taxon>
        <taxon>asterids</taxon>
        <taxon>campanulids</taxon>
        <taxon>Asterales</taxon>
        <taxon>Asteraceae</taxon>
        <taxon>Carduoideae</taxon>
        <taxon>Cardueae</taxon>
        <taxon>Carduinae</taxon>
        <taxon>Cynara</taxon>
    </lineage>
</organism>
<dbReference type="Gramene" id="KVI00832">
    <property type="protein sequence ID" value="KVI00832"/>
    <property type="gene ID" value="Ccrd_020913"/>
</dbReference>
<evidence type="ECO:0000313" key="1">
    <source>
        <dbReference type="EMBL" id="KVI00832.1"/>
    </source>
</evidence>